<feature type="non-terminal residue" evidence="5">
    <location>
        <position position="1"/>
    </location>
</feature>
<dbReference type="PROSITE" id="PS51746">
    <property type="entry name" value="PPM_2"/>
    <property type="match status" value="1"/>
</dbReference>
<feature type="region of interest" description="Disordered" evidence="2">
    <location>
        <begin position="249"/>
        <end position="288"/>
    </location>
</feature>
<dbReference type="InterPro" id="IPR036457">
    <property type="entry name" value="PPM-type-like_dom_sf"/>
</dbReference>
<evidence type="ECO:0000256" key="1">
    <source>
        <dbReference type="SAM" id="Coils"/>
    </source>
</evidence>
<feature type="region of interest" description="Disordered" evidence="2">
    <location>
        <begin position="3137"/>
        <end position="3163"/>
    </location>
</feature>
<reference evidence="5" key="1">
    <citation type="submission" date="2021-02" db="EMBL/GenBank/DDBJ databases">
        <authorList>
            <person name="Dougan E. K."/>
            <person name="Rhodes N."/>
            <person name="Thang M."/>
            <person name="Chan C."/>
        </authorList>
    </citation>
    <scope>NUCLEOTIDE SEQUENCE</scope>
</reference>
<feature type="region of interest" description="Disordered" evidence="2">
    <location>
        <begin position="3499"/>
        <end position="3570"/>
    </location>
</feature>
<dbReference type="PANTHER" id="PTHR47992">
    <property type="entry name" value="PROTEIN PHOSPHATASE"/>
    <property type="match status" value="1"/>
</dbReference>
<dbReference type="Gene3D" id="3.60.40.10">
    <property type="entry name" value="PPM-type phosphatase domain"/>
    <property type="match status" value="1"/>
</dbReference>
<evidence type="ECO:0000256" key="2">
    <source>
        <dbReference type="SAM" id="MobiDB-lite"/>
    </source>
</evidence>
<feature type="transmembrane region" description="Helical" evidence="3">
    <location>
        <begin position="2936"/>
        <end position="2962"/>
    </location>
</feature>
<dbReference type="EMBL" id="CAJNJA010036463">
    <property type="protein sequence ID" value="CAE7720841.1"/>
    <property type="molecule type" value="Genomic_DNA"/>
</dbReference>
<keyword evidence="3" id="KW-0472">Membrane</keyword>
<evidence type="ECO:0000313" key="6">
    <source>
        <dbReference type="Proteomes" id="UP000601435"/>
    </source>
</evidence>
<feature type="non-terminal residue" evidence="5">
    <location>
        <position position="3570"/>
    </location>
</feature>
<keyword evidence="3" id="KW-1133">Transmembrane helix</keyword>
<accession>A0A812XCT2</accession>
<dbReference type="Pfam" id="PF00481">
    <property type="entry name" value="PP2C"/>
    <property type="match status" value="1"/>
</dbReference>
<feature type="coiled-coil region" evidence="1">
    <location>
        <begin position="3028"/>
        <end position="3055"/>
    </location>
</feature>
<feature type="domain" description="PPM-type phosphatase" evidence="4">
    <location>
        <begin position="2250"/>
        <end position="2506"/>
    </location>
</feature>
<dbReference type="OrthoDB" id="432438at2759"/>
<evidence type="ECO:0000259" key="4">
    <source>
        <dbReference type="PROSITE" id="PS51746"/>
    </source>
</evidence>
<feature type="compositionally biased region" description="Polar residues" evidence="2">
    <location>
        <begin position="3295"/>
        <end position="3314"/>
    </location>
</feature>
<gene>
    <name evidence="5" type="ORF">SNEC2469_LOCUS20783</name>
</gene>
<feature type="compositionally biased region" description="Low complexity" evidence="2">
    <location>
        <begin position="3514"/>
        <end position="3527"/>
    </location>
</feature>
<keyword evidence="1" id="KW-0175">Coiled coil</keyword>
<dbReference type="Proteomes" id="UP000601435">
    <property type="component" value="Unassembled WGS sequence"/>
</dbReference>
<feature type="compositionally biased region" description="Acidic residues" evidence="2">
    <location>
        <begin position="3556"/>
        <end position="3570"/>
    </location>
</feature>
<keyword evidence="6" id="KW-1185">Reference proteome</keyword>
<dbReference type="CDD" id="cd00143">
    <property type="entry name" value="PP2Cc"/>
    <property type="match status" value="1"/>
</dbReference>
<dbReference type="GO" id="GO:0004722">
    <property type="term" value="F:protein serine/threonine phosphatase activity"/>
    <property type="evidence" value="ECO:0007669"/>
    <property type="project" value="InterPro"/>
</dbReference>
<name>A0A812XCT2_9DINO</name>
<organism evidence="5 6">
    <name type="scientific">Symbiodinium necroappetens</name>
    <dbReference type="NCBI Taxonomy" id="1628268"/>
    <lineage>
        <taxon>Eukaryota</taxon>
        <taxon>Sar</taxon>
        <taxon>Alveolata</taxon>
        <taxon>Dinophyceae</taxon>
        <taxon>Suessiales</taxon>
        <taxon>Symbiodiniaceae</taxon>
        <taxon>Symbiodinium</taxon>
    </lineage>
</organism>
<feature type="region of interest" description="Disordered" evidence="2">
    <location>
        <begin position="203"/>
        <end position="223"/>
    </location>
</feature>
<proteinExistence type="predicted"/>
<dbReference type="InterPro" id="IPR001932">
    <property type="entry name" value="PPM-type_phosphatase-like_dom"/>
</dbReference>
<feature type="compositionally biased region" description="Low complexity" evidence="2">
    <location>
        <begin position="598"/>
        <end position="620"/>
    </location>
</feature>
<dbReference type="SMART" id="SM00332">
    <property type="entry name" value="PP2Cc"/>
    <property type="match status" value="1"/>
</dbReference>
<dbReference type="SUPFAM" id="SSF81606">
    <property type="entry name" value="PP2C-like"/>
    <property type="match status" value="1"/>
</dbReference>
<dbReference type="InterPro" id="IPR036322">
    <property type="entry name" value="WD40_repeat_dom_sf"/>
</dbReference>
<feature type="transmembrane region" description="Helical" evidence="3">
    <location>
        <begin position="2847"/>
        <end position="2871"/>
    </location>
</feature>
<feature type="compositionally biased region" description="Low complexity" evidence="2">
    <location>
        <begin position="826"/>
        <end position="843"/>
    </location>
</feature>
<feature type="compositionally biased region" description="Basic and acidic residues" evidence="2">
    <location>
        <begin position="3528"/>
        <end position="3541"/>
    </location>
</feature>
<feature type="region of interest" description="Disordered" evidence="2">
    <location>
        <begin position="3289"/>
        <end position="3314"/>
    </location>
</feature>
<keyword evidence="3" id="KW-0812">Transmembrane</keyword>
<dbReference type="SMART" id="SM00331">
    <property type="entry name" value="PP2C_SIG"/>
    <property type="match status" value="1"/>
</dbReference>
<protein>
    <recommendedName>
        <fullName evidence="4">PPM-type phosphatase domain-containing protein</fullName>
    </recommendedName>
</protein>
<comment type="caution">
    <text evidence="5">The sequence shown here is derived from an EMBL/GenBank/DDBJ whole genome shotgun (WGS) entry which is preliminary data.</text>
</comment>
<evidence type="ECO:0000313" key="5">
    <source>
        <dbReference type="EMBL" id="CAE7720841.1"/>
    </source>
</evidence>
<sequence length="3570" mass="389207">VDLPNRIYVVVRDVKENIYDPVRVFSTWRDTQWKAVWMAAESSVLGEAAAQDLGCFALAKEEGPIFDYGLVAVRPKAVEGAPWVALAVIGEDADGELVVALPGGAWHRTASRRRVPTASLKSPRAFSVRLAAPEAREQALEATCRVWVAGLRTAWAQLLDFVAVGEEDLDLGYSFGEGEQIDCVPFAEDLIEAAGDRITYQTAAEGDSPEHSARPAFGSRSEPGWATRVADLERDMGQVQQGVKDILAKLGGGPAEGANQQQPATSRPSALRPTSRGKAPPPSRELGGLDPAVVQAARAAGVPDSHLQEMARVVQGTLKDPPAPAKTLWAPSASLAALDQTDDEPEEETADEAQLQEGDRMTAAIEKLTAIAESLTAGRRKASTLEGLLEAGGSTDASGSASTSRRNSAALRVLKRALQDHPRELADGMLERMAADFGLARALPGGDRVPVTARAWVESRARIQHLYPSTVRFAWILAGVVDALSRGNYDEGLARSLVGLAAVEQLSLDRGSWTLAEPMLLEEPAPLSSFHGRQILSGSEQPFTRLLDARTVELLVYQVKEVDEYLERRKKLGTRRPGPTVPLGRHRGQPGHHGGQGRQRQTEGQSEGRCGPRGASMMGPSGHGGHGVPSEFVSAGESPPHVPGSSAKPVLPSSLWAAIPRWLLRLRTPFARFFHCLVTEKPERGCPATGGLFPMPLPYPGVYMRSARRRTPPTRLAERHAVNLAVAALSWLSLGQPTAAPAELSLGRPLSGEQRGAVRRLERATRVLARHTEVGPADMGRAAAKVEAVEKQLARLVQITFALSSMCKHYLGAPDEMHYNHNRPQPGSGSSPRSSSSRRPLSGTAPRDGELGLGKAPDFGDANFYLSDPAAEFADCLRFGADAETVAKNLESHRLALSGRPTFDPSPHLDPEARSHYLDPSAWMASPDTLQEPLPKPKFKASRAERLKVLAMLDSTDRLRFVPAACVDYRFTNGLFAIIKDQSRDRLILDARCPNLLEAATGRWIRTLAAAPSLLSLSLEPGEELVMAGEDLKDYYYYFWTPTTRFPRNVLAGALPESVARAYAGFEFAEAGHGRYYAALNTLAMGDRNAVTYGQTAHLSILLSCTDISLNELITLDSRPARGGFCAGICIDDFVCLEKRQKGSGVPKRSKHVVSSMRASYKEAGLERSEKKAFENVTKASFWGASVNGESRDVRALPSRALPVMSYVLEVSRIGLATRALLDVIAGSLVSLFSFRRRLLCLLDLVYSEGRGLPRDLVFSLSDRLRDELCVAALLVATAATNLRARHSPLLLASDASLEWEAGVETVVGEPFAKELFRHSLVKPLWNRLLRPLAARDRAAGVLPTSEELPENEVKAHPLWSELARTLPFGEPWRRPCKPGRHINISEVRAALHAEARHARRHPCSRVNLALDSQVALGALGKGRSSSDAINRELRKSLAVHLGYDSYLGLLYFASAENPADDGTRNVPLRKPAKEAPDWWSAACEGDFVGLDDWLAECAALPEEALELPSVAELGVLRSPASSRRQARRDWWQRPPQTRPPLAAAAPSGFRSLLPAAVTEKLLSVPAGQFVVARGGTLDLSQKGFLDLYSGSFGVARALAKATGCWVLTYELRRDAAEDLRCPRLQEFILDLLSSGAFFGVGAAPVCSSMSRAVRPAVRSTAWPQGLPNCRPAMRERVADGNNHADFTAAVAAASLATKTAFWVENPACSFLWAQPSWQQFINEAGDAAGFFLVDFCRCGAPWRKRTKVFTSTSLQGQRLLCECTTPHRRLSGYSKELGMMMTKAAEHYPRKLNLLLSAALGEACRRPADRRHVSASDICRSQGHRIGEAKNPGPELANLEEIQLVSQRTRALQTRLLADFGVWLGANFSAPAVPSYKWRHICAYFQKENLLLRPYMPLCWDLVTRWERVCPTAHRTPIPHALAKAVISVALGFGWPRFAAVVGLSFYGTARVGEPLLAKRSAVLLPQDLLLDDLPTCYVRVEAQKSAHRGTGRVQHFVVRQAVFVDFLSRLLGGRPLEERIFSATASTFRRRWETILQALGIPRYAKLTPGGLRGGGAVFLYQLNTPIHDACDCVLRLLWKATYSGVEGIANFFDRCGCWSWAEELVRPFEVSVGAAARAFLLSSEKCSVSERAFMYMHEGDVNFSSAVCWLPPSHPGAVEELVIVAKYTSQIQSWPWKTCNLQGPWQVEDRAFDGFDQLASSSEFKQLHSPNICETCVRAMGNVCQCCGARDKDPSLLPDYASGGNSQHGFALAKNDRGRMEDAVAISDKVAGHACFAVFDGHGGDKATVLAKQFLPLQLEKHLEQESNKEKAAHQAFAAMDELMQKQLAEEAKVLTAGTSSGTVACIALLQEGELVLLNLGDCRAVVCENGKVGTSTRDHHPEKNDQEKQRLEKLGVCIEGGYVDGKVQVSRALGDIVDKTGQKILGLSNTPEVTRIEVKKTTEFVILATDGVWDGLREQLAITTARKILRETKSAEGAAKAVLEAAGKVTKADNAAVIVVSLNIPEPLPKRDAPPSRFQRNSKTECLFLLFHEALPQNHVKEPAAYNTLMPPNTVSIGCPTQNQRAGFQHLTVKVQIAQAPAFQIQDMAIRVFSAKSRALLSTLPPPPNAKEWQLLILWLSSEEAVAIFYVPSAPLEKSKAEEQPIPRTQAATPLLLRRFSIVEVRTQMMDKDLSKESFRCVSLYHGPLPKGDTLLHTVKVAQQVLEEDSSPASPRRHIPKQTAPTGFVTRSTVAAQKVFAYGFIFVRRRRQCFRHGDKDGKELTLMAGASLVLQLPSVAVQRRASPHGAAAELRAATARRAAALRRKTNHWVRGSSAGGKRPLAVGSLLNAKMDSKSLRKMGLMCLLSYGFVSNVNALLLILLATYRSIVATGASPLASPVALKQFGITWAGLYVISNIVRPVRISIALAISKPFDNMVNWLQEKLSCKRWMAVGLVVLLLNVVLTIAFLWGGMLFVSSITGVKVDPSQRDWYLLVGTQMGTLQAFKIADLLMQLPVWGRLAPHLPNKEHTRRSPGRAKTMRASVLKGAIKEADGRLAEIEKEHEAAMEASRTPGQRPFPPSGPQLKLYSRWRRHDYSIDFVKSMADLILTIDAKNGLKVCQAEDSRILFRLLLPEFSCLTPYIVLVDPATEDQRSTEGDAQGQVESAAEVPPPSSPQLLGVTLGNSRGSLEMVELPWTSPDVEVFSSQASHGGPVLQVDYLLPIEIFVSVGEDDTVRFWSSALQLLREVFFPQPCSTVAFLRLPDMDTSAGHGDVLVGFAAHVERVPMDVWARGVKHEKLGGTLPLDSTMRSSQGSKATGSSAFTKSSTQEMDELLLQELNRFSPEDEDVLGERPPSSEIVKLVDEELPKRRRSRTVMDFRGAPVVPLGVLGGLAADMVGVEERLSHRPEALEHVPHEHSQVLDQGDLRAITRYHAGYYDWTVNPSAMVDAPRGCAIRGVTGDGNVAIVTSVGIGHLRGEGHAFQPAPQEAPSEELFAHTSLEEELEAGELPDEAPLALPGPSSPRPATGASAATSVAATARRPDSNEPRLESRTSARTGEAQARGALEECVEETDDEGMVNDE</sequence>
<evidence type="ECO:0000256" key="3">
    <source>
        <dbReference type="SAM" id="Phobius"/>
    </source>
</evidence>
<feature type="region of interest" description="Disordered" evidence="2">
    <location>
        <begin position="570"/>
        <end position="649"/>
    </location>
</feature>
<dbReference type="SUPFAM" id="SSF50978">
    <property type="entry name" value="WD40 repeat-like"/>
    <property type="match status" value="1"/>
</dbReference>
<dbReference type="InterPro" id="IPR015655">
    <property type="entry name" value="PP2C"/>
</dbReference>
<feature type="region of interest" description="Disordered" evidence="2">
    <location>
        <begin position="817"/>
        <end position="854"/>
    </location>
</feature>
<feature type="compositionally biased region" description="Polar residues" evidence="2">
    <location>
        <begin position="258"/>
        <end position="268"/>
    </location>
</feature>